<dbReference type="RefSeq" id="WP_191189089.1">
    <property type="nucleotide sequence ID" value="NZ_JACWMY010000005.1"/>
</dbReference>
<name>A0ABR7WQ29_9SPHI</name>
<gene>
    <name evidence="2" type="ORF">IDJ77_11450</name>
</gene>
<reference evidence="2 3" key="1">
    <citation type="submission" date="2020-09" db="EMBL/GenBank/DDBJ databases">
        <title>Novel species of Mucilaginibacter isolated from a glacier on the Tibetan Plateau.</title>
        <authorList>
            <person name="Liu Q."/>
            <person name="Xin Y.-H."/>
        </authorList>
    </citation>
    <scope>NUCLEOTIDE SEQUENCE [LARGE SCALE GENOMIC DNA]</scope>
    <source>
        <strain evidence="2 3">ZT4R22</strain>
    </source>
</reference>
<sequence>MLNITIQDLVAIITIIPIVSGGAYFLIKEYKFKRNRYRQLLTGRWINEGSVGGPEESHNIVMDITVDEEDGSVIGMIEVNEWATETHGIFGLNGNMGYNSVKLATTVVRHGNVHQYDTIKLKFIDKRNLAFRCSSKGSTFFPYKTAVWKHEPQPIVHY</sequence>
<protein>
    <recommendedName>
        <fullName evidence="4">SMODS-associating 2TM beta-strand rich effector domain-containing protein</fullName>
    </recommendedName>
</protein>
<dbReference type="Proteomes" id="UP000606600">
    <property type="component" value="Unassembled WGS sequence"/>
</dbReference>
<keyword evidence="1" id="KW-0812">Transmembrane</keyword>
<evidence type="ECO:0000313" key="3">
    <source>
        <dbReference type="Proteomes" id="UP000606600"/>
    </source>
</evidence>
<proteinExistence type="predicted"/>
<feature type="transmembrane region" description="Helical" evidence="1">
    <location>
        <begin position="6"/>
        <end position="27"/>
    </location>
</feature>
<keyword evidence="1" id="KW-0472">Membrane</keyword>
<comment type="caution">
    <text evidence="2">The sequence shown here is derived from an EMBL/GenBank/DDBJ whole genome shotgun (WGS) entry which is preliminary data.</text>
</comment>
<keyword evidence="1" id="KW-1133">Transmembrane helix</keyword>
<keyword evidence="3" id="KW-1185">Reference proteome</keyword>
<dbReference type="EMBL" id="JACWMY010000005">
    <property type="protein sequence ID" value="MBD1364424.1"/>
    <property type="molecule type" value="Genomic_DNA"/>
</dbReference>
<organism evidence="2 3">
    <name type="scientific">Mucilaginibacter pankratovii</name>
    <dbReference type="NCBI Taxonomy" id="2772110"/>
    <lineage>
        <taxon>Bacteria</taxon>
        <taxon>Pseudomonadati</taxon>
        <taxon>Bacteroidota</taxon>
        <taxon>Sphingobacteriia</taxon>
        <taxon>Sphingobacteriales</taxon>
        <taxon>Sphingobacteriaceae</taxon>
        <taxon>Mucilaginibacter</taxon>
    </lineage>
</organism>
<evidence type="ECO:0000256" key="1">
    <source>
        <dbReference type="SAM" id="Phobius"/>
    </source>
</evidence>
<evidence type="ECO:0008006" key="4">
    <source>
        <dbReference type="Google" id="ProtNLM"/>
    </source>
</evidence>
<evidence type="ECO:0000313" key="2">
    <source>
        <dbReference type="EMBL" id="MBD1364424.1"/>
    </source>
</evidence>
<accession>A0ABR7WQ29</accession>